<dbReference type="Gramene" id="KCW88824">
    <property type="protein sequence ID" value="KCW88824"/>
    <property type="gene ID" value="EUGRSUZ_A01162"/>
</dbReference>
<protein>
    <submittedName>
        <fullName evidence="2">Uncharacterized protein</fullName>
    </submittedName>
</protein>
<proteinExistence type="predicted"/>
<sequence>MYKFNGDCLVDKARVGKGTPKIASKDGTTPRMTAPGRRRSPNMRYIQICKRPSGTPKPFSTYKVVQ</sequence>
<organism evidence="2">
    <name type="scientific">Eucalyptus grandis</name>
    <name type="common">Flooded gum</name>
    <dbReference type="NCBI Taxonomy" id="71139"/>
    <lineage>
        <taxon>Eukaryota</taxon>
        <taxon>Viridiplantae</taxon>
        <taxon>Streptophyta</taxon>
        <taxon>Embryophyta</taxon>
        <taxon>Tracheophyta</taxon>
        <taxon>Spermatophyta</taxon>
        <taxon>Magnoliopsida</taxon>
        <taxon>eudicotyledons</taxon>
        <taxon>Gunneridae</taxon>
        <taxon>Pentapetalae</taxon>
        <taxon>rosids</taxon>
        <taxon>malvids</taxon>
        <taxon>Myrtales</taxon>
        <taxon>Myrtaceae</taxon>
        <taxon>Myrtoideae</taxon>
        <taxon>Eucalypteae</taxon>
        <taxon>Eucalyptus</taxon>
    </lineage>
</organism>
<feature type="region of interest" description="Disordered" evidence="1">
    <location>
        <begin position="18"/>
        <end position="40"/>
    </location>
</feature>
<dbReference type="InParanoid" id="A0A059DEC5"/>
<dbReference type="EMBL" id="KK198753">
    <property type="protein sequence ID" value="KCW88824.1"/>
    <property type="molecule type" value="Genomic_DNA"/>
</dbReference>
<accession>A0A059DEC5</accession>
<name>A0A059DEC5_EUCGR</name>
<reference evidence="2" key="1">
    <citation type="submission" date="2013-07" db="EMBL/GenBank/DDBJ databases">
        <title>The genome of Eucalyptus grandis.</title>
        <authorList>
            <person name="Schmutz J."/>
            <person name="Hayes R."/>
            <person name="Myburg A."/>
            <person name="Tuskan G."/>
            <person name="Grattapaglia D."/>
            <person name="Rokhsar D.S."/>
        </authorList>
    </citation>
    <scope>NUCLEOTIDE SEQUENCE</scope>
    <source>
        <tissue evidence="2">Leaf extractions</tissue>
    </source>
</reference>
<evidence type="ECO:0000313" key="2">
    <source>
        <dbReference type="EMBL" id="KCW88824.1"/>
    </source>
</evidence>
<gene>
    <name evidence="2" type="ORF">EUGRSUZ_A01162</name>
</gene>
<dbReference type="AlphaFoldDB" id="A0A059DEC5"/>
<evidence type="ECO:0000256" key="1">
    <source>
        <dbReference type="SAM" id="MobiDB-lite"/>
    </source>
</evidence>